<gene>
    <name evidence="1" type="ORF">NDU88_005791</name>
</gene>
<comment type="caution">
    <text evidence="1">The sequence shown here is derived from an EMBL/GenBank/DDBJ whole genome shotgun (WGS) entry which is preliminary data.</text>
</comment>
<proteinExistence type="predicted"/>
<sequence length="143" mass="15588">MTPVGGVCEAQDLPLDLSSLQRQAVIEEQVGRGELCSSQCFNSVPAGSEAFVPCLEDKVAKIQGLRGMVLQVWECSHFGIRRKGGAFTGAYEPWEGEVPRGLCQDLCYEQFEDGGDGEVPRASEGHGSDDGLLMWNSIMMRMD</sequence>
<reference evidence="1" key="1">
    <citation type="journal article" date="2022" name="bioRxiv">
        <title>Sequencing and chromosome-scale assembly of the giantPleurodeles waltlgenome.</title>
        <authorList>
            <person name="Brown T."/>
            <person name="Elewa A."/>
            <person name="Iarovenko S."/>
            <person name="Subramanian E."/>
            <person name="Araus A.J."/>
            <person name="Petzold A."/>
            <person name="Susuki M."/>
            <person name="Suzuki K.-i.T."/>
            <person name="Hayashi T."/>
            <person name="Toyoda A."/>
            <person name="Oliveira C."/>
            <person name="Osipova E."/>
            <person name="Leigh N.D."/>
            <person name="Simon A."/>
            <person name="Yun M.H."/>
        </authorList>
    </citation>
    <scope>NUCLEOTIDE SEQUENCE</scope>
    <source>
        <strain evidence="1">20211129_DDA</strain>
        <tissue evidence="1">Liver</tissue>
    </source>
</reference>
<protein>
    <submittedName>
        <fullName evidence="1">Uncharacterized protein</fullName>
    </submittedName>
</protein>
<evidence type="ECO:0000313" key="2">
    <source>
        <dbReference type="Proteomes" id="UP001066276"/>
    </source>
</evidence>
<organism evidence="1 2">
    <name type="scientific">Pleurodeles waltl</name>
    <name type="common">Iberian ribbed newt</name>
    <dbReference type="NCBI Taxonomy" id="8319"/>
    <lineage>
        <taxon>Eukaryota</taxon>
        <taxon>Metazoa</taxon>
        <taxon>Chordata</taxon>
        <taxon>Craniata</taxon>
        <taxon>Vertebrata</taxon>
        <taxon>Euteleostomi</taxon>
        <taxon>Amphibia</taxon>
        <taxon>Batrachia</taxon>
        <taxon>Caudata</taxon>
        <taxon>Salamandroidea</taxon>
        <taxon>Salamandridae</taxon>
        <taxon>Pleurodelinae</taxon>
        <taxon>Pleurodeles</taxon>
    </lineage>
</organism>
<dbReference type="AlphaFoldDB" id="A0AAV7TBS2"/>
<evidence type="ECO:0000313" key="1">
    <source>
        <dbReference type="EMBL" id="KAJ1173967.1"/>
    </source>
</evidence>
<dbReference type="Proteomes" id="UP001066276">
    <property type="component" value="Chromosome 4_1"/>
</dbReference>
<keyword evidence="2" id="KW-1185">Reference proteome</keyword>
<accession>A0AAV7TBS2</accession>
<dbReference type="EMBL" id="JANPWB010000007">
    <property type="protein sequence ID" value="KAJ1173967.1"/>
    <property type="molecule type" value="Genomic_DNA"/>
</dbReference>
<name>A0AAV7TBS2_PLEWA</name>